<gene>
    <name evidence="2" type="ORF">BN1708_011708</name>
</gene>
<proteinExistence type="predicted"/>
<sequence length="180" mass="19100">MTNYTRTILNNFSPKRNRMIHIIVDRNSHPPLPHHPPHTRPRRTPPTTTSSPAHQARRPSYPDHTTPPDQSTPPIQAPSPPQAEPEPPRPPAQAQSAQTPPSASALARAAHACGYTSLRAPWACSPAGGTARARAQAFGGNKKHAWRRGACGPADDVCGCDGDGCGGGGDLSEHVDGLFL</sequence>
<feature type="region of interest" description="Disordered" evidence="1">
    <location>
        <begin position="26"/>
        <end position="105"/>
    </location>
</feature>
<feature type="compositionally biased region" description="Low complexity" evidence="1">
    <location>
        <begin position="92"/>
        <end position="105"/>
    </location>
</feature>
<feature type="compositionally biased region" description="Pro residues" evidence="1">
    <location>
        <begin position="75"/>
        <end position="91"/>
    </location>
</feature>
<dbReference type="AlphaFoldDB" id="A0A0G4L2R2"/>
<name>A0A0G4L2R2_VERLO</name>
<evidence type="ECO:0000313" key="3">
    <source>
        <dbReference type="Proteomes" id="UP000044602"/>
    </source>
</evidence>
<keyword evidence="3" id="KW-1185">Reference proteome</keyword>
<reference evidence="2 3" key="1">
    <citation type="submission" date="2015-05" db="EMBL/GenBank/DDBJ databases">
        <authorList>
            <person name="Wang D.B."/>
            <person name="Wang M."/>
        </authorList>
    </citation>
    <scope>NUCLEOTIDE SEQUENCE [LARGE SCALE GENOMIC DNA]</scope>
    <source>
        <strain evidence="2">VL1</strain>
    </source>
</reference>
<protein>
    <submittedName>
        <fullName evidence="2">Uncharacterized protein</fullName>
    </submittedName>
</protein>
<evidence type="ECO:0000313" key="2">
    <source>
        <dbReference type="EMBL" id="CRK16271.1"/>
    </source>
</evidence>
<accession>A0A0G4L2R2</accession>
<organism evidence="2 3">
    <name type="scientific">Verticillium longisporum</name>
    <name type="common">Verticillium dahliae var. longisporum</name>
    <dbReference type="NCBI Taxonomy" id="100787"/>
    <lineage>
        <taxon>Eukaryota</taxon>
        <taxon>Fungi</taxon>
        <taxon>Dikarya</taxon>
        <taxon>Ascomycota</taxon>
        <taxon>Pezizomycotina</taxon>
        <taxon>Sordariomycetes</taxon>
        <taxon>Hypocreomycetidae</taxon>
        <taxon>Glomerellales</taxon>
        <taxon>Plectosphaerellaceae</taxon>
        <taxon>Verticillium</taxon>
    </lineage>
</organism>
<dbReference type="Proteomes" id="UP000044602">
    <property type="component" value="Unassembled WGS sequence"/>
</dbReference>
<dbReference type="EMBL" id="CVQH01007335">
    <property type="protein sequence ID" value="CRK16271.1"/>
    <property type="molecule type" value="Genomic_DNA"/>
</dbReference>
<evidence type="ECO:0000256" key="1">
    <source>
        <dbReference type="SAM" id="MobiDB-lite"/>
    </source>
</evidence>